<organism evidence="2">
    <name type="scientific">Dulem virus 160</name>
    <dbReference type="NCBI Taxonomy" id="3145637"/>
    <lineage>
        <taxon>Viruses</taxon>
        <taxon>Monodnaviria</taxon>
        <taxon>Sangervirae</taxon>
        <taxon>Phixviricota</taxon>
        <taxon>Malgrandaviricetes</taxon>
        <taxon>Petitvirales</taxon>
        <taxon>Microviridae</taxon>
        <taxon>Microvirus</taxon>
    </lineage>
</organism>
<feature type="region of interest" description="Disordered" evidence="1">
    <location>
        <begin position="1"/>
        <end position="37"/>
    </location>
</feature>
<feature type="compositionally biased region" description="Basic residues" evidence="1">
    <location>
        <begin position="21"/>
        <end position="31"/>
    </location>
</feature>
<name>A0AAU8AXL3_9VIRU</name>
<accession>A0AAU8AXL3</accession>
<evidence type="ECO:0000313" key="2">
    <source>
        <dbReference type="EMBL" id="XCD04758.1"/>
    </source>
</evidence>
<proteinExistence type="predicted"/>
<evidence type="ECO:0000313" key="3">
    <source>
        <dbReference type="EMBL" id="XCD06061.1"/>
    </source>
</evidence>
<dbReference type="EMBL" id="PP511502">
    <property type="protein sequence ID" value="XCD04758.1"/>
    <property type="molecule type" value="Genomic_DNA"/>
</dbReference>
<sequence length="37" mass="4280">MAGKKATGRDHMIFKYTASKVNRRNLPKRNSRGGERF</sequence>
<evidence type="ECO:0000256" key="1">
    <source>
        <dbReference type="SAM" id="MobiDB-lite"/>
    </source>
</evidence>
<reference evidence="2" key="1">
    <citation type="submission" date="2024-03" db="EMBL/GenBank/DDBJ databases">
        <title>Diverse circular DNA viruses in blood, oral, and fecal samples of captive lemurs.</title>
        <authorList>
            <person name="Paietta E.N."/>
            <person name="Kraberger S."/>
            <person name="Lund M.C."/>
            <person name="Custer J.M."/>
            <person name="Vargas K.M."/>
            <person name="Ehmke E.E."/>
            <person name="Yoder A.D."/>
            <person name="Varsani A."/>
        </authorList>
    </citation>
    <scope>NUCLEOTIDE SEQUENCE</scope>
    <source>
        <strain evidence="2">Duke_24FF_1146</strain>
        <strain evidence="3">Duke_25FF_1227</strain>
    </source>
</reference>
<protein>
    <submittedName>
        <fullName evidence="2">Uncharacterized protein</fullName>
    </submittedName>
</protein>
<dbReference type="EMBL" id="PP511628">
    <property type="protein sequence ID" value="XCD06061.1"/>
    <property type="molecule type" value="Genomic_DNA"/>
</dbReference>